<feature type="non-terminal residue" evidence="1">
    <location>
        <position position="1"/>
    </location>
</feature>
<proteinExistence type="predicted"/>
<name>A0ACA9K6V9_9GLOM</name>
<sequence length="182" mass="21455">KYFDQDDSDDLSQSLDLSMSNKNDNRTKYCKVCIKELKESDQQPYPYSGAECGTRNLSFHLHEKHSITVQNYQDFIDDNRQTMDFIIHDVQPLHVLQNSEFHRMLHRFQSQYRISSANTVKNYIYDAFVWSKSQFQKLLFSTAISVNLTTDLWTAKNNRGYIEITATWITPNFKLNEALLSY</sequence>
<reference evidence="1" key="1">
    <citation type="submission" date="2021-06" db="EMBL/GenBank/DDBJ databases">
        <authorList>
            <person name="Kallberg Y."/>
            <person name="Tangrot J."/>
            <person name="Rosling A."/>
        </authorList>
    </citation>
    <scope>NUCLEOTIDE SEQUENCE</scope>
    <source>
        <strain evidence="1">28 12/20/2015</strain>
    </source>
</reference>
<comment type="caution">
    <text evidence="1">The sequence shown here is derived from an EMBL/GenBank/DDBJ whole genome shotgun (WGS) entry which is preliminary data.</text>
</comment>
<accession>A0ACA9K6V9</accession>
<dbReference type="Proteomes" id="UP000789366">
    <property type="component" value="Unassembled WGS sequence"/>
</dbReference>
<gene>
    <name evidence="1" type="ORF">SPELUC_LOCUS1031</name>
</gene>
<organism evidence="1 2">
    <name type="scientific">Cetraspora pellucida</name>
    <dbReference type="NCBI Taxonomy" id="1433469"/>
    <lineage>
        <taxon>Eukaryota</taxon>
        <taxon>Fungi</taxon>
        <taxon>Fungi incertae sedis</taxon>
        <taxon>Mucoromycota</taxon>
        <taxon>Glomeromycotina</taxon>
        <taxon>Glomeromycetes</taxon>
        <taxon>Diversisporales</taxon>
        <taxon>Gigasporaceae</taxon>
        <taxon>Cetraspora</taxon>
    </lineage>
</organism>
<evidence type="ECO:0000313" key="1">
    <source>
        <dbReference type="EMBL" id="CAG8455881.1"/>
    </source>
</evidence>
<evidence type="ECO:0000313" key="2">
    <source>
        <dbReference type="Proteomes" id="UP000789366"/>
    </source>
</evidence>
<protein>
    <submittedName>
        <fullName evidence="1">2128_t:CDS:1</fullName>
    </submittedName>
</protein>
<dbReference type="EMBL" id="CAJVPW010000482">
    <property type="protein sequence ID" value="CAG8455881.1"/>
    <property type="molecule type" value="Genomic_DNA"/>
</dbReference>
<keyword evidence="2" id="KW-1185">Reference proteome</keyword>